<feature type="binding site" evidence="9">
    <location>
        <position position="149"/>
    </location>
    <ligand>
        <name>Mn(2+)</name>
        <dbReference type="ChEBI" id="CHEBI:29035"/>
    </ligand>
</feature>
<keyword evidence="7 9" id="KW-0414">Isoprene biosynthesis</keyword>
<dbReference type="HAMAP" id="MF_00183">
    <property type="entry name" value="DXP_reductoisom"/>
    <property type="match status" value="1"/>
</dbReference>
<comment type="pathway">
    <text evidence="1 9">Isoprenoid biosynthesis; isopentenyl diphosphate biosynthesis via DXP pathway; isopentenyl diphosphate from 1-deoxy-D-xylulose 5-phosphate: step 1/6.</text>
</comment>
<proteinExistence type="inferred from homology"/>
<evidence type="ECO:0000259" key="12">
    <source>
        <dbReference type="Pfam" id="PF13288"/>
    </source>
</evidence>
<dbReference type="EMBL" id="QFGA01000001">
    <property type="protein sequence ID" value="TEB06737.1"/>
    <property type="molecule type" value="Genomic_DNA"/>
</dbReference>
<dbReference type="InterPro" id="IPR013644">
    <property type="entry name" value="DXP_reductoisomerase_C"/>
</dbReference>
<evidence type="ECO:0000256" key="2">
    <source>
        <dbReference type="ARBA" id="ARBA00006825"/>
    </source>
</evidence>
<dbReference type="UniPathway" id="UPA00056">
    <property type="reaction ID" value="UER00092"/>
</dbReference>
<dbReference type="GO" id="GO:0030145">
    <property type="term" value="F:manganese ion binding"/>
    <property type="evidence" value="ECO:0007669"/>
    <property type="project" value="TreeGrafter"/>
</dbReference>
<dbReference type="NCBIfam" id="TIGR00243">
    <property type="entry name" value="Dxr"/>
    <property type="match status" value="1"/>
</dbReference>
<sequence>MKRVVVLGSTGSIGTQTLDVIRNLPGEFEVVGLGAGRNSRLLAEQINEFQPRAAALAEQEDLSRLKRELSPQDKLDLDWGIEGMKNLAAMPEADLVVIAVTGVAGIHPTFTALSAGKNVALANKETLVAAGQLVMDLATRKSKALLPVDSEHSAVWQCLYGYSFDQLEKIILTASGGPFRSANSVDLEKVTVEMALKHPNWNMGSKITIDSATLMNKGLEVIEAKWLFGVDYAQIDVVVHPQSIIHSAVEFKDGSVIAQMGLPDMRLPIQYALTFPQRVPGPAPRLDWTKLPKLTFEAPDTSKFPSLLLAYEAGKTGGTMPAVLNAANETAVYAFLQKRITFLGIPTVVEKVMEKHASINNPDLGEIMEADLWARATAGEFLRF</sequence>
<comment type="caution">
    <text evidence="13">The sequence shown here is derived from an EMBL/GenBank/DDBJ whole genome shotgun (WGS) entry which is preliminary data.</text>
</comment>
<keyword evidence="9" id="KW-0460">Magnesium</keyword>
<accession>A0A4Y7REJ8</accession>
<feature type="binding site" evidence="9">
    <location>
        <position position="11"/>
    </location>
    <ligand>
        <name>NADPH</name>
        <dbReference type="ChEBI" id="CHEBI:57783"/>
    </ligand>
</feature>
<evidence type="ECO:0000256" key="5">
    <source>
        <dbReference type="ARBA" id="ARBA00023002"/>
    </source>
</evidence>
<feature type="binding site" evidence="9">
    <location>
        <position position="204"/>
    </location>
    <ligand>
        <name>NADPH</name>
        <dbReference type="ChEBI" id="CHEBI:57783"/>
    </ligand>
</feature>
<dbReference type="SUPFAM" id="SSF51735">
    <property type="entry name" value="NAD(P)-binding Rossmann-fold domains"/>
    <property type="match status" value="1"/>
</dbReference>
<feature type="binding site" evidence="9">
    <location>
        <position position="220"/>
    </location>
    <ligand>
        <name>Mn(2+)</name>
        <dbReference type="ChEBI" id="CHEBI:29035"/>
    </ligand>
</feature>
<feature type="domain" description="1-deoxy-D-xylulose 5-phosphate reductoisomerase C-terminal" evidence="11">
    <location>
        <begin position="145"/>
        <end position="228"/>
    </location>
</feature>
<comment type="similarity">
    <text evidence="2 9">Belongs to the DXR family.</text>
</comment>
<dbReference type="SUPFAM" id="SSF69055">
    <property type="entry name" value="1-deoxy-D-xylulose-5-phosphate reductoisomerase, C-terminal domain"/>
    <property type="match status" value="1"/>
</dbReference>
<feature type="binding site" evidence="9">
    <location>
        <position position="12"/>
    </location>
    <ligand>
        <name>NADPH</name>
        <dbReference type="ChEBI" id="CHEBI:57783"/>
    </ligand>
</feature>
<dbReference type="InterPro" id="IPR036169">
    <property type="entry name" value="DXPR_C_sf"/>
</dbReference>
<feature type="domain" description="DXP reductoisomerase C-terminal" evidence="12">
    <location>
        <begin position="260"/>
        <end position="376"/>
    </location>
</feature>
<dbReference type="Proteomes" id="UP000298324">
    <property type="component" value="Unassembled WGS sequence"/>
</dbReference>
<feature type="binding site" evidence="9">
    <location>
        <position position="38"/>
    </location>
    <ligand>
        <name>NADPH</name>
        <dbReference type="ChEBI" id="CHEBI:57783"/>
    </ligand>
</feature>
<dbReference type="AlphaFoldDB" id="A0A4Y7REJ8"/>
<evidence type="ECO:0000256" key="6">
    <source>
        <dbReference type="ARBA" id="ARBA00023211"/>
    </source>
</evidence>
<dbReference type="Gene3D" id="3.40.50.720">
    <property type="entry name" value="NAD(P)-binding Rossmann-like Domain"/>
    <property type="match status" value="1"/>
</dbReference>
<feature type="binding site" evidence="9">
    <location>
        <position position="220"/>
    </location>
    <ligand>
        <name>1-deoxy-D-xylulose 5-phosphate</name>
        <dbReference type="ChEBI" id="CHEBI:57792"/>
    </ligand>
</feature>
<name>A0A4Y7REJ8_9FIRM</name>
<dbReference type="InterPro" id="IPR036291">
    <property type="entry name" value="NAD(P)-bd_dom_sf"/>
</dbReference>
<dbReference type="GO" id="GO:0030604">
    <property type="term" value="F:1-deoxy-D-xylulose-5-phosphate reductoisomerase activity"/>
    <property type="evidence" value="ECO:0007669"/>
    <property type="project" value="UniProtKB-UniRule"/>
</dbReference>
<comment type="function">
    <text evidence="9">Catalyzes the NADPH-dependent rearrangement and reduction of 1-deoxy-D-xylulose-5-phosphate (DXP) to 2-C-methyl-D-erythritol 4-phosphate (MEP).</text>
</comment>
<evidence type="ECO:0000256" key="7">
    <source>
        <dbReference type="ARBA" id="ARBA00023229"/>
    </source>
</evidence>
<dbReference type="PIRSF" id="PIRSF006205">
    <property type="entry name" value="Dxp_reductismrs"/>
    <property type="match status" value="1"/>
</dbReference>
<feature type="binding site" evidence="9">
    <location>
        <position position="10"/>
    </location>
    <ligand>
        <name>NADPH</name>
        <dbReference type="ChEBI" id="CHEBI:57783"/>
    </ligand>
</feature>
<keyword evidence="13" id="KW-0413">Isomerase</keyword>
<keyword evidence="4 9" id="KW-0521">NADP</keyword>
<keyword evidence="3 9" id="KW-0479">Metal-binding</keyword>
<dbReference type="GO" id="GO:0016853">
    <property type="term" value="F:isomerase activity"/>
    <property type="evidence" value="ECO:0007669"/>
    <property type="project" value="UniProtKB-KW"/>
</dbReference>
<dbReference type="Pfam" id="PF08436">
    <property type="entry name" value="DXP_redisom_C"/>
    <property type="match status" value="1"/>
</dbReference>
<dbReference type="EC" id="1.1.1.267" evidence="9"/>
<feature type="binding site" evidence="9">
    <location>
        <position position="125"/>
    </location>
    <ligand>
        <name>NADPH</name>
        <dbReference type="ChEBI" id="CHEBI:57783"/>
    </ligand>
</feature>
<dbReference type="GO" id="GO:0070402">
    <property type="term" value="F:NADPH binding"/>
    <property type="evidence" value="ECO:0007669"/>
    <property type="project" value="InterPro"/>
</dbReference>
<keyword evidence="6 9" id="KW-0464">Manganese</keyword>
<feature type="binding site" evidence="9">
    <location>
        <position position="217"/>
    </location>
    <ligand>
        <name>1-deoxy-D-xylulose 5-phosphate</name>
        <dbReference type="ChEBI" id="CHEBI:57792"/>
    </ligand>
</feature>
<dbReference type="PANTHER" id="PTHR30525:SF0">
    <property type="entry name" value="1-DEOXY-D-XYLULOSE 5-PHOSPHATE REDUCTOISOMERASE, CHLOROPLASTIC"/>
    <property type="match status" value="1"/>
</dbReference>
<comment type="catalytic activity">
    <reaction evidence="8">
        <text>2-C-methyl-D-erythritol 4-phosphate + NADP(+) = 1-deoxy-D-xylulose 5-phosphate + NADPH + H(+)</text>
        <dbReference type="Rhea" id="RHEA:13717"/>
        <dbReference type="ChEBI" id="CHEBI:15378"/>
        <dbReference type="ChEBI" id="CHEBI:57783"/>
        <dbReference type="ChEBI" id="CHEBI:57792"/>
        <dbReference type="ChEBI" id="CHEBI:58262"/>
        <dbReference type="ChEBI" id="CHEBI:58349"/>
        <dbReference type="EC" id="1.1.1.267"/>
    </reaction>
    <physiologicalReaction direction="right-to-left" evidence="8">
        <dbReference type="Rhea" id="RHEA:13719"/>
    </physiologicalReaction>
</comment>
<keyword evidence="14" id="KW-1185">Reference proteome</keyword>
<feature type="binding site" evidence="9">
    <location>
        <position position="175"/>
    </location>
    <ligand>
        <name>1-deoxy-D-xylulose 5-phosphate</name>
        <dbReference type="ChEBI" id="CHEBI:57792"/>
    </ligand>
</feature>
<evidence type="ECO:0000256" key="3">
    <source>
        <dbReference type="ARBA" id="ARBA00022723"/>
    </source>
</evidence>
<feature type="binding site" evidence="9">
    <location>
        <position position="37"/>
    </location>
    <ligand>
        <name>NADPH</name>
        <dbReference type="ChEBI" id="CHEBI:57783"/>
    </ligand>
</feature>
<feature type="binding site" evidence="9">
    <location>
        <position position="198"/>
    </location>
    <ligand>
        <name>1-deoxy-D-xylulose 5-phosphate</name>
        <dbReference type="ChEBI" id="CHEBI:57792"/>
    </ligand>
</feature>
<dbReference type="Pfam" id="PF02670">
    <property type="entry name" value="DXP_reductoisom"/>
    <property type="match status" value="1"/>
</dbReference>
<protein>
    <recommendedName>
        <fullName evidence="9">1-deoxy-D-xylulose 5-phosphate reductoisomerase</fullName>
        <shortName evidence="9">DXP reductoisomerase</shortName>
        <ecNumber evidence="9">1.1.1.267</ecNumber>
    </recommendedName>
    <alternativeName>
        <fullName evidence="9">1-deoxyxylulose-5-phosphate reductoisomerase</fullName>
    </alternativeName>
    <alternativeName>
        <fullName evidence="9">2-C-methyl-D-erythritol 4-phosphate synthase</fullName>
    </alternativeName>
</protein>
<dbReference type="RefSeq" id="WP_190238898.1">
    <property type="nucleotide sequence ID" value="NZ_QFGA01000001.1"/>
</dbReference>
<feature type="binding site" evidence="9">
    <location>
        <position position="151"/>
    </location>
    <ligand>
        <name>Mn(2+)</name>
        <dbReference type="ChEBI" id="CHEBI:29035"/>
    </ligand>
</feature>
<dbReference type="FunFam" id="3.40.50.720:FF:000045">
    <property type="entry name" value="1-deoxy-D-xylulose 5-phosphate reductoisomerase"/>
    <property type="match status" value="1"/>
</dbReference>
<feature type="binding site" evidence="9">
    <location>
        <position position="150"/>
    </location>
    <ligand>
        <name>1-deoxy-D-xylulose 5-phosphate</name>
        <dbReference type="ChEBI" id="CHEBI:57792"/>
    </ligand>
</feature>
<dbReference type="PANTHER" id="PTHR30525">
    <property type="entry name" value="1-DEOXY-D-XYLULOSE 5-PHOSPHATE REDUCTOISOMERASE"/>
    <property type="match status" value="1"/>
</dbReference>
<evidence type="ECO:0000313" key="14">
    <source>
        <dbReference type="Proteomes" id="UP000298324"/>
    </source>
</evidence>
<feature type="binding site" evidence="9">
    <location>
        <position position="13"/>
    </location>
    <ligand>
        <name>NADPH</name>
        <dbReference type="ChEBI" id="CHEBI:57783"/>
    </ligand>
</feature>
<evidence type="ECO:0000259" key="10">
    <source>
        <dbReference type="Pfam" id="PF02670"/>
    </source>
</evidence>
<feature type="binding site" evidence="9">
    <location>
        <position position="124"/>
    </location>
    <ligand>
        <name>1-deoxy-D-xylulose 5-phosphate</name>
        <dbReference type="ChEBI" id="CHEBI:57792"/>
    </ligand>
</feature>
<feature type="binding site" evidence="9">
    <location>
        <position position="123"/>
    </location>
    <ligand>
        <name>NADPH</name>
        <dbReference type="ChEBI" id="CHEBI:57783"/>
    </ligand>
</feature>
<reference evidence="13 14" key="1">
    <citation type="journal article" date="2018" name="Environ. Microbiol.">
        <title>Novel energy conservation strategies and behaviour of Pelotomaculum schinkii driving syntrophic propionate catabolism.</title>
        <authorList>
            <person name="Hidalgo-Ahumada C.A.P."/>
            <person name="Nobu M.K."/>
            <person name="Narihiro T."/>
            <person name="Tamaki H."/>
            <person name="Liu W.T."/>
            <person name="Kamagata Y."/>
            <person name="Stams A.J.M."/>
            <person name="Imachi H."/>
            <person name="Sousa D.Z."/>
        </authorList>
    </citation>
    <scope>NUCLEOTIDE SEQUENCE [LARGE SCALE GENOMIC DNA]</scope>
    <source>
        <strain evidence="13 14">HH</strain>
    </source>
</reference>
<dbReference type="InterPro" id="IPR013512">
    <property type="entry name" value="DXP_reductoisomerase_N"/>
</dbReference>
<dbReference type="InterPro" id="IPR026877">
    <property type="entry name" value="DXPR_C"/>
</dbReference>
<keyword evidence="5 9" id="KW-0560">Oxidoreductase</keyword>
<dbReference type="SUPFAM" id="SSF55347">
    <property type="entry name" value="Glyceraldehyde-3-phosphate dehydrogenase-like, C-terminal domain"/>
    <property type="match status" value="1"/>
</dbReference>
<evidence type="ECO:0000256" key="1">
    <source>
        <dbReference type="ARBA" id="ARBA00005094"/>
    </source>
</evidence>
<evidence type="ECO:0000256" key="4">
    <source>
        <dbReference type="ARBA" id="ARBA00022857"/>
    </source>
</evidence>
<gene>
    <name evidence="9 13" type="primary">dxr</name>
    <name evidence="13" type="ORF">Psch_00269</name>
</gene>
<feature type="binding site" evidence="9">
    <location>
        <position position="211"/>
    </location>
    <ligand>
        <name>1-deoxy-D-xylulose 5-phosphate</name>
        <dbReference type="ChEBI" id="CHEBI:57792"/>
    </ligand>
</feature>
<feature type="domain" description="1-deoxy-D-xylulose 5-phosphate reductoisomerase N-terminal" evidence="10">
    <location>
        <begin position="4"/>
        <end position="131"/>
    </location>
</feature>
<evidence type="ECO:0000313" key="13">
    <source>
        <dbReference type="EMBL" id="TEB06737.1"/>
    </source>
</evidence>
<dbReference type="Gene3D" id="1.10.1740.10">
    <property type="match status" value="1"/>
</dbReference>
<feature type="binding site" evidence="9">
    <location>
        <position position="151"/>
    </location>
    <ligand>
        <name>1-deoxy-D-xylulose 5-phosphate</name>
        <dbReference type="ChEBI" id="CHEBI:57792"/>
    </ligand>
</feature>
<dbReference type="GO" id="GO:0051484">
    <property type="term" value="P:isopentenyl diphosphate biosynthetic process, methylerythritol 4-phosphate pathway involved in terpenoid biosynthetic process"/>
    <property type="evidence" value="ECO:0007669"/>
    <property type="project" value="TreeGrafter"/>
</dbReference>
<dbReference type="Pfam" id="PF13288">
    <property type="entry name" value="DXPR_C"/>
    <property type="match status" value="1"/>
</dbReference>
<dbReference type="InterPro" id="IPR003821">
    <property type="entry name" value="DXP_reductoisomerase"/>
</dbReference>
<comment type="cofactor">
    <cofactor evidence="9">
        <name>Mg(2+)</name>
        <dbReference type="ChEBI" id="CHEBI:18420"/>
    </cofactor>
    <cofactor evidence="9">
        <name>Mn(2+)</name>
        <dbReference type="ChEBI" id="CHEBI:29035"/>
    </cofactor>
</comment>
<evidence type="ECO:0000256" key="8">
    <source>
        <dbReference type="ARBA" id="ARBA00048543"/>
    </source>
</evidence>
<feature type="binding site" evidence="9">
    <location>
        <position position="36"/>
    </location>
    <ligand>
        <name>NADPH</name>
        <dbReference type="ChEBI" id="CHEBI:57783"/>
    </ligand>
</feature>
<evidence type="ECO:0000256" key="9">
    <source>
        <dbReference type="HAMAP-Rule" id="MF_00183"/>
    </source>
</evidence>
<dbReference type="NCBIfam" id="NF009114">
    <property type="entry name" value="PRK12464.1"/>
    <property type="match status" value="1"/>
</dbReference>
<evidence type="ECO:0000259" key="11">
    <source>
        <dbReference type="Pfam" id="PF08436"/>
    </source>
</evidence>
<organism evidence="13 14">
    <name type="scientific">Pelotomaculum schinkii</name>
    <dbReference type="NCBI Taxonomy" id="78350"/>
    <lineage>
        <taxon>Bacteria</taxon>
        <taxon>Bacillati</taxon>
        <taxon>Bacillota</taxon>
        <taxon>Clostridia</taxon>
        <taxon>Eubacteriales</taxon>
        <taxon>Desulfotomaculaceae</taxon>
        <taxon>Pelotomaculum</taxon>
    </lineage>
</organism>
<feature type="binding site" evidence="9">
    <location>
        <position position="216"/>
    </location>
    <ligand>
        <name>1-deoxy-D-xylulose 5-phosphate</name>
        <dbReference type="ChEBI" id="CHEBI:57792"/>
    </ligand>
</feature>